<evidence type="ECO:0000256" key="1">
    <source>
        <dbReference type="SAM" id="Phobius"/>
    </source>
</evidence>
<feature type="transmembrane region" description="Helical" evidence="1">
    <location>
        <begin position="344"/>
        <end position="361"/>
    </location>
</feature>
<protein>
    <submittedName>
        <fullName evidence="2">Uncharacterized protein</fullName>
    </submittedName>
</protein>
<evidence type="ECO:0000313" key="3">
    <source>
        <dbReference type="Proteomes" id="UP000324832"/>
    </source>
</evidence>
<dbReference type="EMBL" id="FZQP02000115">
    <property type="protein sequence ID" value="VVC87368.1"/>
    <property type="molecule type" value="Genomic_DNA"/>
</dbReference>
<sequence length="417" mass="49145">MSLGSIPTSDNMTPINTGSNSWMSNNASLCSTVHSCQQDSDQGIPIINSYPPKRLRRVVFELAPYKNVKYEKGMWYFYIPPIDKEYMLEYLNKEKYAFIIPNDELYCKISDVYRKYFDQTKFKPVRYTKTLVEIDNREEQIKLIKKYHLKVYKARKIVPIIQNNFSCSYPIMQKVTLGYNDEEIYEINDCLDLNTLICKGSLVETKTCETEILYKMESDKCQTVSIKCLMEQISQISPKAIYMYFNKTTEVSVKCNNRQETLWTKESNILYGENCELKVAGTKLFQTKEKNEKIIIANIETQKVEAFSEIELTYDDSEIKSKLKQLKQIQYFSENTQHEIIQCIWITSLTIIIIIVIQGLFKKDNMLLLKKYLRVHFKKKHIEHKDNNITRPYRHKSQTEEAVISTPWTSKNEFIKQ</sequence>
<keyword evidence="1" id="KW-0472">Membrane</keyword>
<accession>A0A5E4PMX1</accession>
<reference evidence="2 3" key="1">
    <citation type="submission" date="2017-07" db="EMBL/GenBank/DDBJ databases">
        <authorList>
            <person name="Talla V."/>
            <person name="Backstrom N."/>
        </authorList>
    </citation>
    <scope>NUCLEOTIDE SEQUENCE [LARGE SCALE GENOMIC DNA]</scope>
</reference>
<dbReference type="AlphaFoldDB" id="A0A5E4PMX1"/>
<organism evidence="2 3">
    <name type="scientific">Leptidea sinapis</name>
    <dbReference type="NCBI Taxonomy" id="189913"/>
    <lineage>
        <taxon>Eukaryota</taxon>
        <taxon>Metazoa</taxon>
        <taxon>Ecdysozoa</taxon>
        <taxon>Arthropoda</taxon>
        <taxon>Hexapoda</taxon>
        <taxon>Insecta</taxon>
        <taxon>Pterygota</taxon>
        <taxon>Neoptera</taxon>
        <taxon>Endopterygota</taxon>
        <taxon>Lepidoptera</taxon>
        <taxon>Glossata</taxon>
        <taxon>Ditrysia</taxon>
        <taxon>Papilionoidea</taxon>
        <taxon>Pieridae</taxon>
        <taxon>Dismorphiinae</taxon>
        <taxon>Leptidea</taxon>
    </lineage>
</organism>
<name>A0A5E4PMX1_9NEOP</name>
<gene>
    <name evidence="2" type="ORF">LSINAPIS_LOCUS994</name>
</gene>
<keyword evidence="3" id="KW-1185">Reference proteome</keyword>
<proteinExistence type="predicted"/>
<evidence type="ECO:0000313" key="2">
    <source>
        <dbReference type="EMBL" id="VVC87368.1"/>
    </source>
</evidence>
<keyword evidence="1" id="KW-1133">Transmembrane helix</keyword>
<dbReference type="Proteomes" id="UP000324832">
    <property type="component" value="Unassembled WGS sequence"/>
</dbReference>
<keyword evidence="1" id="KW-0812">Transmembrane</keyword>